<name>A0ABN7SJT3_OIKDI</name>
<sequence>MAVCTKIINVMADSWLSGMRLVNTTETVCTPKIQPSVHWAVTKLPNPACFRSTENQKRMDNSELENDGPKIDCGLNQVSSEMEIQENSPSLYAATDVDFPSGMGVHSFSMRSSVPVSHESEENAPPSIEFDASETLASETNAHITDGFGESEPLLTGPLFDCSSMETDIHGLGEIDSDFFAN</sequence>
<reference evidence="1 2" key="1">
    <citation type="submission" date="2021-04" db="EMBL/GenBank/DDBJ databases">
        <authorList>
            <person name="Bliznina A."/>
        </authorList>
    </citation>
    <scope>NUCLEOTIDE SEQUENCE [LARGE SCALE GENOMIC DNA]</scope>
</reference>
<evidence type="ECO:0000313" key="1">
    <source>
        <dbReference type="EMBL" id="CAG5099219.1"/>
    </source>
</evidence>
<dbReference type="EMBL" id="OU015569">
    <property type="protein sequence ID" value="CAG5099219.1"/>
    <property type="molecule type" value="Genomic_DNA"/>
</dbReference>
<accession>A0ABN7SJT3</accession>
<organism evidence="1 2">
    <name type="scientific">Oikopleura dioica</name>
    <name type="common">Tunicate</name>
    <dbReference type="NCBI Taxonomy" id="34765"/>
    <lineage>
        <taxon>Eukaryota</taxon>
        <taxon>Metazoa</taxon>
        <taxon>Chordata</taxon>
        <taxon>Tunicata</taxon>
        <taxon>Appendicularia</taxon>
        <taxon>Copelata</taxon>
        <taxon>Oikopleuridae</taxon>
        <taxon>Oikopleura</taxon>
    </lineage>
</organism>
<keyword evidence="2" id="KW-1185">Reference proteome</keyword>
<proteinExistence type="predicted"/>
<dbReference type="Proteomes" id="UP001158576">
    <property type="component" value="Chromosome XSR"/>
</dbReference>
<protein>
    <submittedName>
        <fullName evidence="1">Oidioi.mRNA.OKI2018_I69.XSR.g16353.t1.cds</fullName>
    </submittedName>
</protein>
<evidence type="ECO:0000313" key="2">
    <source>
        <dbReference type="Proteomes" id="UP001158576"/>
    </source>
</evidence>
<gene>
    <name evidence="1" type="ORF">OKIOD_LOCUS7911</name>
</gene>